<dbReference type="InterPro" id="IPR029479">
    <property type="entry name" value="Nitroreductase"/>
</dbReference>
<reference evidence="2 3" key="1">
    <citation type="submission" date="2020-08" db="EMBL/GenBank/DDBJ databases">
        <title>Genome public.</title>
        <authorList>
            <person name="Liu C."/>
            <person name="Sun Q."/>
        </authorList>
    </citation>
    <scope>NUCLEOTIDE SEQUENCE [LARGE SCALE GENOMIC DNA]</scope>
    <source>
        <strain evidence="2 3">NSJ-36</strain>
    </source>
</reference>
<keyword evidence="3" id="KW-1185">Reference proteome</keyword>
<feature type="domain" description="Nitroreductase" evidence="1">
    <location>
        <begin position="7"/>
        <end position="61"/>
    </location>
</feature>
<name>A0ABR7EYH2_9FIRM</name>
<dbReference type="InterPro" id="IPR000415">
    <property type="entry name" value="Nitroreductase-like"/>
</dbReference>
<dbReference type="PANTHER" id="PTHR23026:SF117">
    <property type="entry name" value="NITROREDUCTASE"/>
    <property type="match status" value="1"/>
</dbReference>
<accession>A0ABR7EYH2</accession>
<proteinExistence type="predicted"/>
<protein>
    <submittedName>
        <fullName evidence="2">Nitroreductase family protein</fullName>
    </submittedName>
</protein>
<dbReference type="PANTHER" id="PTHR23026">
    <property type="entry name" value="NADPH NITROREDUCTASE"/>
    <property type="match status" value="1"/>
</dbReference>
<dbReference type="EMBL" id="JACOOY010000029">
    <property type="protein sequence ID" value="MBC5666358.1"/>
    <property type="molecule type" value="Genomic_DNA"/>
</dbReference>
<evidence type="ECO:0000313" key="2">
    <source>
        <dbReference type="EMBL" id="MBC5666358.1"/>
    </source>
</evidence>
<organism evidence="2 3">
    <name type="scientific">Dorea hominis</name>
    <dbReference type="NCBI Taxonomy" id="2763040"/>
    <lineage>
        <taxon>Bacteria</taxon>
        <taxon>Bacillati</taxon>
        <taxon>Bacillota</taxon>
        <taxon>Clostridia</taxon>
        <taxon>Lachnospirales</taxon>
        <taxon>Lachnospiraceae</taxon>
        <taxon>Dorea</taxon>
    </lineage>
</organism>
<dbReference type="SUPFAM" id="SSF55469">
    <property type="entry name" value="FMN-dependent nitroreductase-like"/>
    <property type="match status" value="1"/>
</dbReference>
<dbReference type="Proteomes" id="UP000647235">
    <property type="component" value="Unassembled WGS sequence"/>
</dbReference>
<dbReference type="Pfam" id="PF00881">
    <property type="entry name" value="Nitroreductase"/>
    <property type="match status" value="2"/>
</dbReference>
<gene>
    <name evidence="2" type="ORF">H8S07_14115</name>
</gene>
<dbReference type="CDD" id="cd02151">
    <property type="entry name" value="nitroreductase"/>
    <property type="match status" value="1"/>
</dbReference>
<feature type="domain" description="Nitroreductase" evidence="1">
    <location>
        <begin position="67"/>
        <end position="150"/>
    </location>
</feature>
<dbReference type="Gene3D" id="3.40.109.10">
    <property type="entry name" value="NADH Oxidase"/>
    <property type="match status" value="1"/>
</dbReference>
<dbReference type="RefSeq" id="WP_186856263.1">
    <property type="nucleotide sequence ID" value="NZ_JACOOY010000029.1"/>
</dbReference>
<sequence length="176" mass="19662">MEFIDMLKKRRSIRQYTKEAVTGEQLQLVINAGLLSPSSRSIRPWELIVVQNKDTLQKMSECRVGSAKMLATASAAVVVIANAEKSDVWTEDCSIVMSNMHLMADSLGLGSCWIQGRLRETSDGQSTEEYLRDILGYPEKMHLEAVLSLGIPAVHPEGHSLDEIPENKVHYEKYGN</sequence>
<evidence type="ECO:0000259" key="1">
    <source>
        <dbReference type="Pfam" id="PF00881"/>
    </source>
</evidence>
<dbReference type="InterPro" id="IPR050627">
    <property type="entry name" value="Nitroreductase/BluB"/>
</dbReference>
<comment type="caution">
    <text evidence="2">The sequence shown here is derived from an EMBL/GenBank/DDBJ whole genome shotgun (WGS) entry which is preliminary data.</text>
</comment>
<evidence type="ECO:0000313" key="3">
    <source>
        <dbReference type="Proteomes" id="UP000647235"/>
    </source>
</evidence>